<sequence length="62" mass="6601">RVGLASASGLSLKHSWLNSSVGAESKTLVAKVKTEKNVSSAALRRFLRGHCTWNKACSTLDA</sequence>
<name>A0A2K3JY57_TRIPR</name>
<organism evidence="1 2">
    <name type="scientific">Trifolium pratense</name>
    <name type="common">Red clover</name>
    <dbReference type="NCBI Taxonomy" id="57577"/>
    <lineage>
        <taxon>Eukaryota</taxon>
        <taxon>Viridiplantae</taxon>
        <taxon>Streptophyta</taxon>
        <taxon>Embryophyta</taxon>
        <taxon>Tracheophyta</taxon>
        <taxon>Spermatophyta</taxon>
        <taxon>Magnoliopsida</taxon>
        <taxon>eudicotyledons</taxon>
        <taxon>Gunneridae</taxon>
        <taxon>Pentapetalae</taxon>
        <taxon>rosids</taxon>
        <taxon>fabids</taxon>
        <taxon>Fabales</taxon>
        <taxon>Fabaceae</taxon>
        <taxon>Papilionoideae</taxon>
        <taxon>50 kb inversion clade</taxon>
        <taxon>NPAAA clade</taxon>
        <taxon>Hologalegina</taxon>
        <taxon>IRL clade</taxon>
        <taxon>Trifolieae</taxon>
        <taxon>Trifolium</taxon>
    </lineage>
</organism>
<evidence type="ECO:0000313" key="2">
    <source>
        <dbReference type="Proteomes" id="UP000236291"/>
    </source>
</evidence>
<reference evidence="1 2" key="1">
    <citation type="journal article" date="2014" name="Am. J. Bot.">
        <title>Genome assembly and annotation for red clover (Trifolium pratense; Fabaceae).</title>
        <authorList>
            <person name="Istvanek J."/>
            <person name="Jaros M."/>
            <person name="Krenek A."/>
            <person name="Repkova J."/>
        </authorList>
    </citation>
    <scope>NUCLEOTIDE SEQUENCE [LARGE SCALE GENOMIC DNA]</scope>
    <source>
        <strain evidence="2">cv. Tatra</strain>
        <tissue evidence="1">Young leaves</tissue>
    </source>
</reference>
<protein>
    <submittedName>
        <fullName evidence="1">Uncharacterized protein</fullName>
    </submittedName>
</protein>
<accession>A0A2K3JY57</accession>
<reference evidence="1 2" key="2">
    <citation type="journal article" date="2017" name="Front. Plant Sci.">
        <title>Gene Classification and Mining of Molecular Markers Useful in Red Clover (Trifolium pratense) Breeding.</title>
        <authorList>
            <person name="Istvanek J."/>
            <person name="Dluhosova J."/>
            <person name="Dluhos P."/>
            <person name="Patkova L."/>
            <person name="Nedelnik J."/>
            <person name="Repkova J."/>
        </authorList>
    </citation>
    <scope>NUCLEOTIDE SEQUENCE [LARGE SCALE GENOMIC DNA]</scope>
    <source>
        <strain evidence="2">cv. Tatra</strain>
        <tissue evidence="1">Young leaves</tissue>
    </source>
</reference>
<feature type="non-terminal residue" evidence="1">
    <location>
        <position position="1"/>
    </location>
</feature>
<evidence type="ECO:0000313" key="1">
    <source>
        <dbReference type="EMBL" id="PNX58964.1"/>
    </source>
</evidence>
<dbReference type="Proteomes" id="UP000236291">
    <property type="component" value="Unassembled WGS sequence"/>
</dbReference>
<dbReference type="EMBL" id="ASHM01129887">
    <property type="protein sequence ID" value="PNX58964.1"/>
    <property type="molecule type" value="Genomic_DNA"/>
</dbReference>
<proteinExistence type="predicted"/>
<dbReference type="AlphaFoldDB" id="A0A2K3JY57"/>
<gene>
    <name evidence="1" type="ORF">L195_g059450</name>
</gene>
<comment type="caution">
    <text evidence="1">The sequence shown here is derived from an EMBL/GenBank/DDBJ whole genome shotgun (WGS) entry which is preliminary data.</text>
</comment>